<reference evidence="3" key="1">
    <citation type="submission" date="2016-11" db="EMBL/GenBank/DDBJ databases">
        <title>Dehalogenimonas formicexedens sp. nov., a chlorinated alkane respiring bacterium isolated from contaminated groundwater.</title>
        <authorList>
            <person name="Key T.A."/>
            <person name="Bowman K.S."/>
            <person name="Lee I."/>
            <person name="Chun J."/>
            <person name="Albuquerque L."/>
            <person name="da Costa M.S."/>
            <person name="Rainey F.A."/>
            <person name="Moe W.M."/>
        </authorList>
    </citation>
    <scope>NUCLEOTIDE SEQUENCE [LARGE SCALE GENOMIC DNA]</scope>
    <source>
        <strain evidence="3">NSZ-14</strain>
    </source>
</reference>
<dbReference type="RefSeq" id="WP_076004403.1">
    <property type="nucleotide sequence ID" value="NZ_CP018258.1"/>
</dbReference>
<dbReference type="SUPFAM" id="SSF109854">
    <property type="entry name" value="DinB/YfiT-like putative metalloenzymes"/>
    <property type="match status" value="1"/>
</dbReference>
<dbReference type="Gene3D" id="1.20.120.450">
    <property type="entry name" value="dinb family like domain"/>
    <property type="match status" value="1"/>
</dbReference>
<accession>A0A1P8F8F2</accession>
<dbReference type="EMBL" id="CP018258">
    <property type="protein sequence ID" value="APV44754.1"/>
    <property type="molecule type" value="Genomic_DNA"/>
</dbReference>
<feature type="domain" description="DinB-like" evidence="1">
    <location>
        <begin position="16"/>
        <end position="147"/>
    </location>
</feature>
<organism evidence="2 3">
    <name type="scientific">Dehalogenimonas formicexedens</name>
    <dbReference type="NCBI Taxonomy" id="1839801"/>
    <lineage>
        <taxon>Bacteria</taxon>
        <taxon>Bacillati</taxon>
        <taxon>Chloroflexota</taxon>
        <taxon>Dehalococcoidia</taxon>
        <taxon>Dehalococcoidales</taxon>
        <taxon>Dehalococcoidaceae</taxon>
        <taxon>Dehalogenimonas</taxon>
    </lineage>
</organism>
<evidence type="ECO:0000259" key="1">
    <source>
        <dbReference type="Pfam" id="PF12867"/>
    </source>
</evidence>
<dbReference type="Proteomes" id="UP000185934">
    <property type="component" value="Chromosome"/>
</dbReference>
<gene>
    <name evidence="2" type="ORF">Dform_01430</name>
</gene>
<dbReference type="KEGG" id="dfo:Dform_01430"/>
<dbReference type="InterPro" id="IPR034660">
    <property type="entry name" value="DinB/YfiT-like"/>
</dbReference>
<dbReference type="OrthoDB" id="154872at2"/>
<protein>
    <recommendedName>
        <fullName evidence="1">DinB-like domain-containing protein</fullName>
    </recommendedName>
</protein>
<dbReference type="InterPro" id="IPR024775">
    <property type="entry name" value="DinB-like"/>
</dbReference>
<evidence type="ECO:0000313" key="3">
    <source>
        <dbReference type="Proteomes" id="UP000185934"/>
    </source>
</evidence>
<sequence length="173" mass="19367">MDWRDLSIDGYNRIFELLDPALQGMSQTELNQQPKPDCNSLGWTVWHLARGQDAQIADLAGTEQLWIKDGWHDKFNLPPDPEDTGFGDSIEQVRAFKSPSASVLEYCRAVVAASNRYLKTVNASELNRELDESYQPRPTVGVRIVSIMADALVHAGEAAYIRELIKGSGWLGY</sequence>
<evidence type="ECO:0000313" key="2">
    <source>
        <dbReference type="EMBL" id="APV44754.1"/>
    </source>
</evidence>
<dbReference type="AlphaFoldDB" id="A0A1P8F8F2"/>
<dbReference type="Pfam" id="PF12867">
    <property type="entry name" value="DinB_2"/>
    <property type="match status" value="1"/>
</dbReference>
<keyword evidence="3" id="KW-1185">Reference proteome</keyword>
<proteinExistence type="predicted"/>
<dbReference type="NCBIfam" id="NF047843">
    <property type="entry name" value="MST_Rv0443"/>
    <property type="match status" value="1"/>
</dbReference>
<name>A0A1P8F8F2_9CHLR</name>
<dbReference type="STRING" id="1839801.Dform_01430"/>